<dbReference type="InterPro" id="IPR016437">
    <property type="entry name" value="MCT-1/Tma20"/>
</dbReference>
<protein>
    <recommendedName>
        <fullName evidence="1">PUA domain-containing protein</fullName>
    </recommendedName>
</protein>
<dbReference type="Pfam" id="PF01472">
    <property type="entry name" value="PUA"/>
    <property type="match status" value="1"/>
</dbReference>
<dbReference type="SMART" id="SM00359">
    <property type="entry name" value="PUA"/>
    <property type="match status" value="1"/>
</dbReference>
<dbReference type="PANTHER" id="PTHR22798:SF0">
    <property type="entry name" value="MALIGNANT T-CELL-AMPLIFIED SEQUENCE 1"/>
    <property type="match status" value="1"/>
</dbReference>
<feature type="domain" description="PUA" evidence="1">
    <location>
        <begin position="80"/>
        <end position="154"/>
    </location>
</feature>
<comment type="caution">
    <text evidence="2">The sequence shown here is derived from an EMBL/GenBank/DDBJ whole genome shotgun (WGS) entry which is preliminary data.</text>
</comment>
<dbReference type="AlphaFoldDB" id="A0A2R7Y7M3"/>
<dbReference type="PIRSF" id="PIRSF005067">
    <property type="entry name" value="Tma_RNA-bind_prd"/>
    <property type="match status" value="1"/>
</dbReference>
<dbReference type="PROSITE" id="PS50890">
    <property type="entry name" value="PUA"/>
    <property type="match status" value="1"/>
</dbReference>
<organism evidence="2 3">
    <name type="scientific">Zestosphaera tikiterensis</name>
    <dbReference type="NCBI Taxonomy" id="1973259"/>
    <lineage>
        <taxon>Archaea</taxon>
        <taxon>Thermoproteota</taxon>
        <taxon>Thermoprotei</taxon>
        <taxon>Desulfurococcales</taxon>
        <taxon>Desulfurococcaceae</taxon>
        <taxon>Zestosphaera</taxon>
    </lineage>
</organism>
<dbReference type="Gene3D" id="3.10.400.20">
    <property type="match status" value="1"/>
</dbReference>
<dbReference type="NCBIfam" id="TIGR00451">
    <property type="entry name" value="unchar_dom_2"/>
    <property type="match status" value="1"/>
</dbReference>
<dbReference type="InterPro" id="IPR022430">
    <property type="entry name" value="CHP03684"/>
</dbReference>
<dbReference type="SUPFAM" id="SSF88697">
    <property type="entry name" value="PUA domain-like"/>
    <property type="match status" value="1"/>
</dbReference>
<dbReference type="Pfam" id="PF09183">
    <property type="entry name" value="DUF1947"/>
    <property type="match status" value="1"/>
</dbReference>
<dbReference type="NCBIfam" id="TIGR03684">
    <property type="entry name" value="arCOG00985"/>
    <property type="match status" value="1"/>
</dbReference>
<dbReference type="InterPro" id="IPR002478">
    <property type="entry name" value="PUA"/>
</dbReference>
<proteinExistence type="predicted"/>
<dbReference type="GO" id="GO:0001731">
    <property type="term" value="P:formation of translation preinitiation complex"/>
    <property type="evidence" value="ECO:0007669"/>
    <property type="project" value="TreeGrafter"/>
</dbReference>
<dbReference type="GO" id="GO:0003723">
    <property type="term" value="F:RNA binding"/>
    <property type="evidence" value="ECO:0007669"/>
    <property type="project" value="InterPro"/>
</dbReference>
<dbReference type="InterPro" id="IPR004521">
    <property type="entry name" value="Uncharacterised_CHP00451"/>
</dbReference>
<dbReference type="InterPro" id="IPR015266">
    <property type="entry name" value="DUF1947"/>
</dbReference>
<dbReference type="CDD" id="cd21154">
    <property type="entry name" value="PUA_MJ1432-like"/>
    <property type="match status" value="1"/>
</dbReference>
<accession>A0A2R7Y7M3</accession>
<evidence type="ECO:0000259" key="1">
    <source>
        <dbReference type="SMART" id="SM00359"/>
    </source>
</evidence>
<dbReference type="InterPro" id="IPR015947">
    <property type="entry name" value="PUA-like_sf"/>
</dbReference>
<sequence length="169" mass="18665">MCKVSHALRKKELKELRDDVCQHMGGLCDYLGEFESGFLSVKDEFKLYIINNIPSFVELKDGTLIPTLVLLKMAGIKSLNYVVVDEGAVKHILNGADVMAPGITETTVFNVSDLVAVWNPTRTAPLCVGKALMSSEEIMKVRKGKAVKNLHHAGDDIWKACLEFVSKSK</sequence>
<dbReference type="EMBL" id="NBVN01000002">
    <property type="protein sequence ID" value="PUA33528.1"/>
    <property type="molecule type" value="Genomic_DNA"/>
</dbReference>
<evidence type="ECO:0000313" key="3">
    <source>
        <dbReference type="Proteomes" id="UP000244093"/>
    </source>
</evidence>
<reference evidence="2 3" key="1">
    <citation type="journal article" date="2018" name="Syst. Appl. Microbiol.">
        <title>A new symbiotic nanoarchaeote (Candidatus Nanoclepta minutus) and its host (Zestosphaera tikiterensis gen. nov., sp. nov.) from a New Zealand hot spring.</title>
        <authorList>
            <person name="St John E."/>
            <person name="Liu Y."/>
            <person name="Podar M."/>
            <person name="Stott M.B."/>
            <person name="Meneghin J."/>
            <person name="Chen Z."/>
            <person name="Lagutin K."/>
            <person name="Mitchell K."/>
            <person name="Reysenbach A.L."/>
        </authorList>
    </citation>
    <scope>NUCLEOTIDE SEQUENCE [LARGE SCALE GENOMIC DNA]</scope>
    <source>
        <strain evidence="2">NZ3</strain>
    </source>
</reference>
<gene>
    <name evidence="2" type="ORF">B7O98_03670</name>
</gene>
<dbReference type="Proteomes" id="UP000244093">
    <property type="component" value="Unassembled WGS sequence"/>
</dbReference>
<evidence type="ECO:0000313" key="2">
    <source>
        <dbReference type="EMBL" id="PUA33528.1"/>
    </source>
</evidence>
<name>A0A2R7Y7M3_9CREN</name>
<dbReference type="PANTHER" id="PTHR22798">
    <property type="entry name" value="MCT-1 PROTEIN"/>
    <property type="match status" value="1"/>
</dbReference>